<reference evidence="1" key="1">
    <citation type="journal article" date="2021" name="New Phytol.">
        <title>Evolutionary innovations through gain and loss of genes in the ectomycorrhizal Boletales.</title>
        <authorList>
            <person name="Wu G."/>
            <person name="Miyauchi S."/>
            <person name="Morin E."/>
            <person name="Kuo A."/>
            <person name="Drula E."/>
            <person name="Varga T."/>
            <person name="Kohler A."/>
            <person name="Feng B."/>
            <person name="Cao Y."/>
            <person name="Lipzen A."/>
            <person name="Daum C."/>
            <person name="Hundley H."/>
            <person name="Pangilinan J."/>
            <person name="Johnson J."/>
            <person name="Barry K."/>
            <person name="LaButti K."/>
            <person name="Ng V."/>
            <person name="Ahrendt S."/>
            <person name="Min B."/>
            <person name="Choi I.G."/>
            <person name="Park H."/>
            <person name="Plett J.M."/>
            <person name="Magnuson J."/>
            <person name="Spatafora J.W."/>
            <person name="Nagy L.G."/>
            <person name="Henrissat B."/>
            <person name="Grigoriev I.V."/>
            <person name="Yang Z.L."/>
            <person name="Xu J."/>
            <person name="Martin F.M."/>
        </authorList>
    </citation>
    <scope>NUCLEOTIDE SEQUENCE</scope>
    <source>
        <strain evidence="1">KUC20120723A-06</strain>
    </source>
</reference>
<accession>A0ACB8BKJ9</accession>
<protein>
    <submittedName>
        <fullName evidence="1">Uncharacterized protein</fullName>
    </submittedName>
</protein>
<organism evidence="1 2">
    <name type="scientific">Leucogyrophana mollusca</name>
    <dbReference type="NCBI Taxonomy" id="85980"/>
    <lineage>
        <taxon>Eukaryota</taxon>
        <taxon>Fungi</taxon>
        <taxon>Dikarya</taxon>
        <taxon>Basidiomycota</taxon>
        <taxon>Agaricomycotina</taxon>
        <taxon>Agaricomycetes</taxon>
        <taxon>Agaricomycetidae</taxon>
        <taxon>Boletales</taxon>
        <taxon>Boletales incertae sedis</taxon>
        <taxon>Leucogyrophana</taxon>
    </lineage>
</organism>
<sequence>MNSNDTDLSSELLVAQLLEQDLLNLRYAQEAEKLQLEAVISVSALKSGKLPKFSKNKKAGNVIAANASVITSDDADIAMELFLADARTGGDRAFAESLQVAQDASVITGRHFAQKLAAEEKKFLLDAEFARRLQNANDNGELDMDSVKDAESLLGRDTVDKILAADPNEKGKNKAEQGKGKASGDDMEFDEDMHDVKPTLAEDLPLCGICYEPFKATHSPVTASQSATSSNRLQFGLCLPCPNQHSYCLSCLASYIQTKLDPEGEGGGNPEVRVFPIKCPECPPTQWEDGISDDIAQRVLSEKNMVLWHRQRLLDSIERHYCPNPRCSALVQVHDDPNEPMASCPSCSEVMCVPCRVTWHNEMTCEEYQALPDDEKSPEDQLVFLLAKAKKWRRCPKCAVLVELTHGCNHITCFCGTHFCFKCGSLWDKVNTRCTRVPSCELWDEENLLEQRERERQRQADNNQRQQLVQPQPAPAPPPPYFPPQYVPPHMRVEPQYVPPHMRAEPQYVPLRTRAAELEWMHDPNIVCGRHPFTTDMIRSLVCGYCNARANSMADLLYHLSHVTHHAVFACCGRFFAREVDFDRHCQAQVHRFGGHVHTVDSPARVP</sequence>
<proteinExistence type="predicted"/>
<gene>
    <name evidence="1" type="ORF">BV22DRAFT_1009547</name>
</gene>
<dbReference type="EMBL" id="MU266386">
    <property type="protein sequence ID" value="KAH7926264.1"/>
    <property type="molecule type" value="Genomic_DNA"/>
</dbReference>
<dbReference type="Proteomes" id="UP000790709">
    <property type="component" value="Unassembled WGS sequence"/>
</dbReference>
<comment type="caution">
    <text evidence="1">The sequence shown here is derived from an EMBL/GenBank/DDBJ whole genome shotgun (WGS) entry which is preliminary data.</text>
</comment>
<keyword evidence="2" id="KW-1185">Reference proteome</keyword>
<evidence type="ECO:0000313" key="1">
    <source>
        <dbReference type="EMBL" id="KAH7926264.1"/>
    </source>
</evidence>
<evidence type="ECO:0000313" key="2">
    <source>
        <dbReference type="Proteomes" id="UP000790709"/>
    </source>
</evidence>
<name>A0ACB8BKJ9_9AGAM</name>